<dbReference type="AlphaFoldDB" id="A0A9Q0DUX2"/>
<evidence type="ECO:0000313" key="1">
    <source>
        <dbReference type="EMBL" id="KAJ3596254.1"/>
    </source>
</evidence>
<dbReference type="OrthoDB" id="410381at2759"/>
<gene>
    <name evidence="1" type="ORF">NHX12_002663</name>
</gene>
<name>A0A9Q0DUX2_9TELE</name>
<accession>A0A9Q0DUX2</accession>
<protein>
    <submittedName>
        <fullName evidence="1">Uncharacterized protein</fullName>
    </submittedName>
</protein>
<dbReference type="EMBL" id="JANIIK010000110">
    <property type="protein sequence ID" value="KAJ3596254.1"/>
    <property type="molecule type" value="Genomic_DNA"/>
</dbReference>
<comment type="caution">
    <text evidence="1">The sequence shown here is derived from an EMBL/GenBank/DDBJ whole genome shotgun (WGS) entry which is preliminary data.</text>
</comment>
<proteinExistence type="predicted"/>
<organism evidence="1 2">
    <name type="scientific">Muraenolepis orangiensis</name>
    <name type="common">Patagonian moray cod</name>
    <dbReference type="NCBI Taxonomy" id="630683"/>
    <lineage>
        <taxon>Eukaryota</taxon>
        <taxon>Metazoa</taxon>
        <taxon>Chordata</taxon>
        <taxon>Craniata</taxon>
        <taxon>Vertebrata</taxon>
        <taxon>Euteleostomi</taxon>
        <taxon>Actinopterygii</taxon>
        <taxon>Neopterygii</taxon>
        <taxon>Teleostei</taxon>
        <taxon>Neoteleostei</taxon>
        <taxon>Acanthomorphata</taxon>
        <taxon>Zeiogadaria</taxon>
        <taxon>Gadariae</taxon>
        <taxon>Gadiformes</taxon>
        <taxon>Muraenolepidoidei</taxon>
        <taxon>Muraenolepididae</taxon>
        <taxon>Muraenolepis</taxon>
    </lineage>
</organism>
<reference evidence="1" key="1">
    <citation type="submission" date="2022-07" db="EMBL/GenBank/DDBJ databases">
        <title>Chromosome-level genome of Muraenolepis orangiensis.</title>
        <authorList>
            <person name="Kim J."/>
        </authorList>
    </citation>
    <scope>NUCLEOTIDE SEQUENCE</scope>
    <source>
        <strain evidence="1">KU_S4_2022</strain>
        <tissue evidence="1">Muscle</tissue>
    </source>
</reference>
<dbReference type="Proteomes" id="UP001148018">
    <property type="component" value="Unassembled WGS sequence"/>
</dbReference>
<sequence>MEKDIQSAPRRFWQTVRRLRRGKRGSIQAVYSKGGTLLTLTEEGTLGEEASVTRSPQRSVCKRLHGTYLCFHGFCSFHPWECSPLSGQVSPRYA</sequence>
<keyword evidence="2" id="KW-1185">Reference proteome</keyword>
<evidence type="ECO:0000313" key="2">
    <source>
        <dbReference type="Proteomes" id="UP001148018"/>
    </source>
</evidence>